<dbReference type="GO" id="GO:0006397">
    <property type="term" value="P:mRNA processing"/>
    <property type="evidence" value="ECO:0007669"/>
    <property type="project" value="UniProtKB-KW"/>
</dbReference>
<comment type="subcellular location">
    <subcellularLocation>
        <location evidence="1">Nucleus</location>
    </subcellularLocation>
</comment>
<dbReference type="EMBL" id="CP045895">
    <property type="protein sequence ID" value="QQP48941.1"/>
    <property type="molecule type" value="Genomic_DNA"/>
</dbReference>
<keyword evidence="4" id="KW-0508">mRNA splicing</keyword>
<organism evidence="8 9">
    <name type="scientific">Caligus rogercresseyi</name>
    <name type="common">Sea louse</name>
    <dbReference type="NCBI Taxonomy" id="217165"/>
    <lineage>
        <taxon>Eukaryota</taxon>
        <taxon>Metazoa</taxon>
        <taxon>Ecdysozoa</taxon>
        <taxon>Arthropoda</taxon>
        <taxon>Crustacea</taxon>
        <taxon>Multicrustacea</taxon>
        <taxon>Hexanauplia</taxon>
        <taxon>Copepoda</taxon>
        <taxon>Siphonostomatoida</taxon>
        <taxon>Caligidae</taxon>
        <taxon>Caligus</taxon>
    </lineage>
</organism>
<keyword evidence="9" id="KW-1185">Reference proteome</keyword>
<gene>
    <name evidence="8" type="ORF">FKW44_009421</name>
</gene>
<feature type="compositionally biased region" description="Polar residues" evidence="6">
    <location>
        <begin position="53"/>
        <end position="64"/>
    </location>
</feature>
<dbReference type="GO" id="GO:0008380">
    <property type="term" value="P:RNA splicing"/>
    <property type="evidence" value="ECO:0007669"/>
    <property type="project" value="UniProtKB-KW"/>
</dbReference>
<dbReference type="Proteomes" id="UP000595437">
    <property type="component" value="Chromosome 6"/>
</dbReference>
<feature type="region of interest" description="Disordered" evidence="6">
    <location>
        <begin position="650"/>
        <end position="669"/>
    </location>
</feature>
<evidence type="ECO:0000256" key="5">
    <source>
        <dbReference type="ARBA" id="ARBA00023242"/>
    </source>
</evidence>
<protein>
    <recommendedName>
        <fullName evidence="7">Virilizer N-terminal domain-containing protein</fullName>
    </recommendedName>
</protein>
<keyword evidence="5" id="KW-0539">Nucleus</keyword>
<accession>A0A7T8K8A5</accession>
<dbReference type="PANTHER" id="PTHR23185:SF0">
    <property type="entry name" value="PROTEIN VIRILIZER HOMOLOG"/>
    <property type="match status" value="1"/>
</dbReference>
<feature type="non-terminal residue" evidence="8">
    <location>
        <position position="1173"/>
    </location>
</feature>
<dbReference type="GO" id="GO:0005634">
    <property type="term" value="C:nucleus"/>
    <property type="evidence" value="ECO:0007669"/>
    <property type="project" value="UniProtKB-SubCell"/>
</dbReference>
<dbReference type="InterPro" id="IPR031801">
    <property type="entry name" value="VIR_N"/>
</dbReference>
<name>A0A7T8K8A5_CALRO</name>
<reference evidence="9" key="1">
    <citation type="submission" date="2021-01" db="EMBL/GenBank/DDBJ databases">
        <title>Caligus Genome Assembly.</title>
        <authorList>
            <person name="Gallardo-Escarate C."/>
        </authorList>
    </citation>
    <scope>NUCLEOTIDE SEQUENCE [LARGE SCALE GENOMIC DNA]</scope>
</reference>
<feature type="compositionally biased region" description="Low complexity" evidence="6">
    <location>
        <begin position="81"/>
        <end position="96"/>
    </location>
</feature>
<dbReference type="OrthoDB" id="2011702at2759"/>
<dbReference type="AlphaFoldDB" id="A0A7T8K8A5"/>
<evidence type="ECO:0000313" key="8">
    <source>
        <dbReference type="EMBL" id="QQP48941.1"/>
    </source>
</evidence>
<comment type="similarity">
    <text evidence="2">Belongs to the vir family.</text>
</comment>
<dbReference type="GO" id="GO:0036396">
    <property type="term" value="C:RNA N6-methyladenosine methyltransferase complex"/>
    <property type="evidence" value="ECO:0007669"/>
    <property type="project" value="TreeGrafter"/>
</dbReference>
<evidence type="ECO:0000256" key="1">
    <source>
        <dbReference type="ARBA" id="ARBA00004123"/>
    </source>
</evidence>
<keyword evidence="3" id="KW-0507">mRNA processing</keyword>
<evidence type="ECO:0000259" key="7">
    <source>
        <dbReference type="Pfam" id="PF15912"/>
    </source>
</evidence>
<evidence type="ECO:0000256" key="4">
    <source>
        <dbReference type="ARBA" id="ARBA00023187"/>
    </source>
</evidence>
<feature type="domain" description="Virilizer N-terminal" evidence="7">
    <location>
        <begin position="6"/>
        <end position="81"/>
    </location>
</feature>
<proteinExistence type="inferred from homology"/>
<dbReference type="InterPro" id="IPR026736">
    <property type="entry name" value="Virilizer"/>
</dbReference>
<evidence type="ECO:0000313" key="9">
    <source>
        <dbReference type="Proteomes" id="UP000595437"/>
    </source>
</evidence>
<feature type="region of interest" description="Disordered" evidence="6">
    <location>
        <begin position="53"/>
        <end position="113"/>
    </location>
</feature>
<evidence type="ECO:0000256" key="3">
    <source>
        <dbReference type="ARBA" id="ARBA00022664"/>
    </source>
</evidence>
<evidence type="ECO:0000256" key="6">
    <source>
        <dbReference type="SAM" id="MobiDB-lite"/>
    </source>
</evidence>
<dbReference type="PANTHER" id="PTHR23185">
    <property type="entry name" value="PROTEIN VIRILIZER HOMOLOG"/>
    <property type="match status" value="1"/>
</dbReference>
<dbReference type="Pfam" id="PF15912">
    <property type="entry name" value="VIR_N"/>
    <property type="match status" value="1"/>
</dbReference>
<sequence>MTPFSGVLPYRNDGKIHLGTEKKIPTDGLVLRGLYTAITLAVYGTFSKSTPEQLAQQGVNGSQASEDRNSMPPSPPKRRLSTSPRRPSSRRQSSESMLDDMSDISDGDIPDAEEYGIYAGGHRRFVKEVEELSDEDALEWSDDEDFVRLGGEYIDEHNAAGDEEEEEDPVKTLDPLSAIDTWGSLKYFRLFKDSVSLPGEEELLSESDWDKLSSREEAPSTGEWVEHMEAVTRNILDVFRSEEDYRDRLLHYADVGLDMTKALSQSMPTFKVRHLKSGLKLILALVRWGGGDFVEDLLLGDIYGKLLRVFEDPYMAISLRLLILRIMDSLMNYPNGMEAFLNNTYEKIMRLCLSKQSSRTKFALAALARKAHLNEVMEQLSDRVTEYIQGDEKELTAILDEILDTHNEAKLRISQSDRFLPVQSHFELSEGNFHDAKSGYFSLLRNNGTLHSLLILLTNPKLSPRLAVSIHRLLDAFSESQEGLIFMADEPEVSSRLVETLLASDVSLLAEKIAYRVQAISLLDELYDHLKDKPARRDCECPEILLTLQDLYGLTFDDVRGKSAVAEVLGMEDNLEGLLRLARHDSGKDMKKSAVRGYALELIMLTVKLREEASYLKRFSSQLLQLVKCDESSRLYELFSWLGPLEDLSRSSTREEDQESGSAEERGTQLTDDDEIAISRLCESVRKSMEPFSVSPSLISSLRLLSLYLDAAQESSQELHKTKYHLVIAFSKDLYEHFLSVLSRVNGLYEHPSCRVGSLSSFRHGSLLVSLLLPLLRALSHLLRFVIQSRGVEFQDLRPIVGLLRTYALSLSFPIGSFAHASGQSIRSLVLSSILSFTSPPFDPAKHNMADSLWKKTVKEIMDFSISAPQHYVPGLRVLSEILPLPLPIMCATALDSLDSQSAIHLRKLWSGHLFPLEASLSELVAMMSACVSPKLLRLLKRVLIQISDLSYHSSTMVSRALLDSLRKNEEDSPSLRCSLAFLADILDNGAIKSSFLSLTLEDSFIYDTLQKALSTPGFQFPVFKILNRLLDPSHRVSPSAGSPVNGLPSKAQVNVGLVMCMDYLSSSSPQETHLQLILGAFQRLSENEFGFRSLRTAFFRSPPAMKTIFQVLSEKYNAKAVRTWLDTLKNLTSGPNHLSSQELGHLLQWEQGEGNPHPIRSLKATLLGQGPK</sequence>
<feature type="compositionally biased region" description="Acidic residues" evidence="6">
    <location>
        <begin position="97"/>
        <end position="113"/>
    </location>
</feature>
<dbReference type="GO" id="GO:0003723">
    <property type="term" value="F:RNA binding"/>
    <property type="evidence" value="ECO:0007669"/>
    <property type="project" value="TreeGrafter"/>
</dbReference>
<evidence type="ECO:0000256" key="2">
    <source>
        <dbReference type="ARBA" id="ARBA00008371"/>
    </source>
</evidence>